<sequence>MSAETKPVINSLTTSTWNSGKAYDFKPMDTQKKNQELKNEEAKVEAKLKMYLQKFKELESTISLQEEETAKNRVVDVSLIQKMVEDLEDDVVEVNSKASGADGHL</sequence>
<proteinExistence type="predicted"/>
<evidence type="ECO:0000256" key="1">
    <source>
        <dbReference type="SAM" id="Coils"/>
    </source>
</evidence>
<accession>A0A9J5YJ37</accession>
<feature type="coiled-coil region" evidence="1">
    <location>
        <begin position="34"/>
        <end position="68"/>
    </location>
</feature>
<dbReference type="EMBL" id="JACXVP010000006">
    <property type="protein sequence ID" value="KAG5600362.1"/>
    <property type="molecule type" value="Genomic_DNA"/>
</dbReference>
<keyword evidence="3" id="KW-1185">Reference proteome</keyword>
<protein>
    <submittedName>
        <fullName evidence="2">Uncharacterized protein</fullName>
    </submittedName>
</protein>
<organism evidence="2 3">
    <name type="scientific">Solanum commersonii</name>
    <name type="common">Commerson's wild potato</name>
    <name type="synonym">Commerson's nightshade</name>
    <dbReference type="NCBI Taxonomy" id="4109"/>
    <lineage>
        <taxon>Eukaryota</taxon>
        <taxon>Viridiplantae</taxon>
        <taxon>Streptophyta</taxon>
        <taxon>Embryophyta</taxon>
        <taxon>Tracheophyta</taxon>
        <taxon>Spermatophyta</taxon>
        <taxon>Magnoliopsida</taxon>
        <taxon>eudicotyledons</taxon>
        <taxon>Gunneridae</taxon>
        <taxon>Pentapetalae</taxon>
        <taxon>asterids</taxon>
        <taxon>lamiids</taxon>
        <taxon>Solanales</taxon>
        <taxon>Solanaceae</taxon>
        <taxon>Solanoideae</taxon>
        <taxon>Solaneae</taxon>
        <taxon>Solanum</taxon>
    </lineage>
</organism>
<reference evidence="2 3" key="1">
    <citation type="submission" date="2020-09" db="EMBL/GenBank/DDBJ databases">
        <title>De no assembly of potato wild relative species, Solanum commersonii.</title>
        <authorList>
            <person name="Cho K."/>
        </authorList>
    </citation>
    <scope>NUCLEOTIDE SEQUENCE [LARGE SCALE GENOMIC DNA]</scope>
    <source>
        <strain evidence="2">LZ3.2</strain>
        <tissue evidence="2">Leaf</tissue>
    </source>
</reference>
<gene>
    <name evidence="2" type="ORF">H5410_031732</name>
</gene>
<dbReference type="Proteomes" id="UP000824120">
    <property type="component" value="Chromosome 6"/>
</dbReference>
<keyword evidence="1" id="KW-0175">Coiled coil</keyword>
<evidence type="ECO:0000313" key="3">
    <source>
        <dbReference type="Proteomes" id="UP000824120"/>
    </source>
</evidence>
<evidence type="ECO:0000313" key="2">
    <source>
        <dbReference type="EMBL" id="KAG5600362.1"/>
    </source>
</evidence>
<dbReference type="AlphaFoldDB" id="A0A9J5YJ37"/>
<comment type="caution">
    <text evidence="2">The sequence shown here is derived from an EMBL/GenBank/DDBJ whole genome shotgun (WGS) entry which is preliminary data.</text>
</comment>
<name>A0A9J5YJ37_SOLCO</name>